<dbReference type="Proteomes" id="UP000593765">
    <property type="component" value="Chromosome"/>
</dbReference>
<dbReference type="EMBL" id="CP063458">
    <property type="protein sequence ID" value="QOV89616.1"/>
    <property type="molecule type" value="Genomic_DNA"/>
</dbReference>
<name>A0A7M2WVX5_9BACT</name>
<gene>
    <name evidence="1" type="ORF">IPV69_26070</name>
</gene>
<keyword evidence="2" id="KW-1185">Reference proteome</keyword>
<reference evidence="1 2" key="1">
    <citation type="submission" date="2020-10" db="EMBL/GenBank/DDBJ databases">
        <title>Wide distribution of Phycisphaera-like planctomycetes from WD2101 soil group in peatlands and genome analysis of the first cultivated representative.</title>
        <authorList>
            <person name="Dedysh S.N."/>
            <person name="Beletsky A.V."/>
            <person name="Ivanova A."/>
            <person name="Kulichevskaya I.S."/>
            <person name="Suzina N.E."/>
            <person name="Philippov D.A."/>
            <person name="Rakitin A.L."/>
            <person name="Mardanov A.V."/>
            <person name="Ravin N.V."/>
        </authorList>
    </citation>
    <scope>NUCLEOTIDE SEQUENCE [LARGE SCALE GENOMIC DNA]</scope>
    <source>
        <strain evidence="1 2">M1803</strain>
    </source>
</reference>
<sequence length="210" mass="22292">MATTDPTKPADPGIVIAASARPGQGTITARKAGGLRDMALPVSPREVSLAKALQNLAKAINIAFSSDFLENELEQVYKAARVRKGTVEILHGDFIGLGDGVLATIGKVGKSVQLTLSGPDPSSPEGKAILAKNGGGSFRGVANFLGRKLNLLQEYEDKVPMYVEQTLDRLEAAQMITGWHRDQWQISTKVVGLDVVIKPVAEETASKTAT</sequence>
<dbReference type="AlphaFoldDB" id="A0A7M2WVX5"/>
<proteinExistence type="predicted"/>
<evidence type="ECO:0000313" key="2">
    <source>
        <dbReference type="Proteomes" id="UP000593765"/>
    </source>
</evidence>
<evidence type="ECO:0000313" key="1">
    <source>
        <dbReference type="EMBL" id="QOV89616.1"/>
    </source>
</evidence>
<dbReference type="KEGG" id="hbs:IPV69_26070"/>
<organism evidence="1 2">
    <name type="scientific">Humisphaera borealis</name>
    <dbReference type="NCBI Taxonomy" id="2807512"/>
    <lineage>
        <taxon>Bacteria</taxon>
        <taxon>Pseudomonadati</taxon>
        <taxon>Planctomycetota</taxon>
        <taxon>Phycisphaerae</taxon>
        <taxon>Tepidisphaerales</taxon>
        <taxon>Tepidisphaeraceae</taxon>
        <taxon>Humisphaera</taxon>
    </lineage>
</organism>
<protein>
    <submittedName>
        <fullName evidence="1">Uncharacterized protein</fullName>
    </submittedName>
</protein>
<dbReference type="RefSeq" id="WP_206292665.1">
    <property type="nucleotide sequence ID" value="NZ_CP063458.1"/>
</dbReference>
<accession>A0A7M2WVX5</accession>